<evidence type="ECO:0000313" key="4">
    <source>
        <dbReference type="Proteomes" id="UP000195321"/>
    </source>
</evidence>
<dbReference type="PROSITE" id="PS50206">
    <property type="entry name" value="RHODANESE_3"/>
    <property type="match status" value="1"/>
</dbReference>
<dbReference type="AlphaFoldDB" id="A0A1Y3MKX4"/>
<evidence type="ECO:0000313" key="3">
    <source>
        <dbReference type="EMBL" id="OUM49100.1"/>
    </source>
</evidence>
<feature type="transmembrane region" description="Helical" evidence="1">
    <location>
        <begin position="6"/>
        <end position="25"/>
    </location>
</feature>
<accession>A0A1Y3MKX4</accession>
<dbReference type="InterPro" id="IPR001763">
    <property type="entry name" value="Rhodanese-like_dom"/>
</dbReference>
<gene>
    <name evidence="3" type="ORF">BW425_09850</name>
</gene>
<dbReference type="InterPro" id="IPR036873">
    <property type="entry name" value="Rhodanese-like_dom_sf"/>
</dbReference>
<evidence type="ECO:0000256" key="1">
    <source>
        <dbReference type="SAM" id="Phobius"/>
    </source>
</evidence>
<dbReference type="PANTHER" id="PTHR43031:SF17">
    <property type="entry name" value="SULFURTRANSFERASE YTWF-RELATED"/>
    <property type="match status" value="1"/>
</dbReference>
<keyword evidence="3" id="KW-0808">Transferase</keyword>
<comment type="caution">
    <text evidence="3">The sequence shown here is derived from an EMBL/GenBank/DDBJ whole genome shotgun (WGS) entry which is preliminary data.</text>
</comment>
<name>A0A1Y3MKX4_9BACI</name>
<proteinExistence type="predicted"/>
<dbReference type="SMART" id="SM00450">
    <property type="entry name" value="RHOD"/>
    <property type="match status" value="1"/>
</dbReference>
<feature type="domain" description="Rhodanese" evidence="2">
    <location>
        <begin position="42"/>
        <end position="122"/>
    </location>
</feature>
<dbReference type="Gene3D" id="3.40.250.10">
    <property type="entry name" value="Rhodanese-like domain"/>
    <property type="match status" value="1"/>
</dbReference>
<keyword evidence="1" id="KW-0812">Transmembrane</keyword>
<dbReference type="CDD" id="cd00158">
    <property type="entry name" value="RHOD"/>
    <property type="match status" value="1"/>
</dbReference>
<dbReference type="InterPro" id="IPR050229">
    <property type="entry name" value="GlpE_sulfurtransferase"/>
</dbReference>
<dbReference type="RefSeq" id="WP_088093942.1">
    <property type="nucleotide sequence ID" value="NZ_JBALMA010000078.1"/>
</dbReference>
<organism evidence="3 4">
    <name type="scientific">Bacillus pseudomycoides</name>
    <dbReference type="NCBI Taxonomy" id="64104"/>
    <lineage>
        <taxon>Bacteria</taxon>
        <taxon>Bacillati</taxon>
        <taxon>Bacillota</taxon>
        <taxon>Bacilli</taxon>
        <taxon>Bacillales</taxon>
        <taxon>Bacillaceae</taxon>
        <taxon>Bacillus</taxon>
        <taxon>Bacillus cereus group</taxon>
    </lineage>
</organism>
<evidence type="ECO:0000259" key="2">
    <source>
        <dbReference type="PROSITE" id="PS50206"/>
    </source>
</evidence>
<dbReference type="PANTHER" id="PTHR43031">
    <property type="entry name" value="FAD-DEPENDENT OXIDOREDUCTASE"/>
    <property type="match status" value="1"/>
</dbReference>
<sequence length="122" mass="13866">MSANVVFNIVLTILVAWFIISRFLPVKGVKNINGKELKTEMNKKNKQFIDVRTPGEFRGNHIQGFQNIPLNELVQKASHLDKNKEVIVICQSGMRSKQATKMLKKLDFQHITNVSGGMNAWN</sequence>
<keyword evidence="1" id="KW-0472">Membrane</keyword>
<keyword evidence="1" id="KW-1133">Transmembrane helix</keyword>
<dbReference type="GO" id="GO:0016740">
    <property type="term" value="F:transferase activity"/>
    <property type="evidence" value="ECO:0007669"/>
    <property type="project" value="UniProtKB-KW"/>
</dbReference>
<dbReference type="EMBL" id="MWPX01000008">
    <property type="protein sequence ID" value="OUM49100.1"/>
    <property type="molecule type" value="Genomic_DNA"/>
</dbReference>
<protein>
    <submittedName>
        <fullName evidence="3">Sulfurtransferase</fullName>
    </submittedName>
</protein>
<reference evidence="3 4" key="1">
    <citation type="submission" date="2017-02" db="EMBL/GenBank/DDBJ databases">
        <title>Bacillus pseudomycoides isolate FSL K6-0042.</title>
        <authorList>
            <person name="Kovac J."/>
        </authorList>
    </citation>
    <scope>NUCLEOTIDE SEQUENCE [LARGE SCALE GENOMIC DNA]</scope>
    <source>
        <strain evidence="3 4">FSL K6-0042</strain>
    </source>
</reference>
<dbReference type="Pfam" id="PF00581">
    <property type="entry name" value="Rhodanese"/>
    <property type="match status" value="1"/>
</dbReference>
<dbReference type="SUPFAM" id="SSF52821">
    <property type="entry name" value="Rhodanese/Cell cycle control phosphatase"/>
    <property type="match status" value="1"/>
</dbReference>
<dbReference type="Proteomes" id="UP000195321">
    <property type="component" value="Unassembled WGS sequence"/>
</dbReference>